<dbReference type="GO" id="GO:0005829">
    <property type="term" value="C:cytosol"/>
    <property type="evidence" value="ECO:0007669"/>
    <property type="project" value="TreeGrafter"/>
</dbReference>
<feature type="domain" description="6-phosphofructo-2-kinase" evidence="6">
    <location>
        <begin position="44"/>
        <end position="257"/>
    </location>
</feature>
<keyword evidence="3" id="KW-0378">Hydrolase</keyword>
<dbReference type="PANTHER" id="PTHR10606">
    <property type="entry name" value="6-PHOSPHOFRUCTO-2-KINASE/FRUCTOSE-2,6-BISPHOSPHATASE"/>
    <property type="match status" value="1"/>
</dbReference>
<dbReference type="FunFam" id="3.40.50.300:FF:000644">
    <property type="entry name" value="GpmB, Fructose-2,6-bisphosphatase"/>
    <property type="match status" value="1"/>
</dbReference>
<dbReference type="GO" id="GO:0003873">
    <property type="term" value="F:6-phosphofructo-2-kinase activity"/>
    <property type="evidence" value="ECO:0007669"/>
    <property type="project" value="InterPro"/>
</dbReference>
<dbReference type="CDD" id="cd07067">
    <property type="entry name" value="HP_PGM_like"/>
    <property type="match status" value="1"/>
</dbReference>
<evidence type="ECO:0000259" key="6">
    <source>
        <dbReference type="Pfam" id="PF01591"/>
    </source>
</evidence>
<feature type="binding site" evidence="5">
    <location>
        <position position="314"/>
    </location>
    <ligand>
        <name>substrate</name>
    </ligand>
</feature>
<gene>
    <name evidence="7" type="primary">RvY_04755-1</name>
    <name evidence="7" type="synonym">RvY_04755.1</name>
    <name evidence="7" type="ORF">RvY_04755</name>
</gene>
<dbReference type="SMART" id="SM00855">
    <property type="entry name" value="PGAM"/>
    <property type="match status" value="1"/>
</dbReference>
<keyword evidence="2" id="KW-0547">Nucleotide-binding</keyword>
<evidence type="ECO:0000256" key="2">
    <source>
        <dbReference type="ARBA" id="ARBA00022741"/>
    </source>
</evidence>
<dbReference type="GO" id="GO:0006000">
    <property type="term" value="P:fructose metabolic process"/>
    <property type="evidence" value="ECO:0007669"/>
    <property type="project" value="InterPro"/>
</dbReference>
<keyword evidence="4" id="KW-0067">ATP-binding</keyword>
<name>A0A1D1UZD3_RAMVA</name>
<dbReference type="InterPro" id="IPR029033">
    <property type="entry name" value="His_PPase_superfam"/>
</dbReference>
<accession>A0A1D1UZD3</accession>
<dbReference type="InterPro" id="IPR013079">
    <property type="entry name" value="6Phosfructo_kin"/>
</dbReference>
<evidence type="ECO:0000313" key="7">
    <source>
        <dbReference type="EMBL" id="GAU92707.1"/>
    </source>
</evidence>
<dbReference type="GO" id="GO:0004331">
    <property type="term" value="F:fructose-2,6-bisphosphate 2-phosphatase activity"/>
    <property type="evidence" value="ECO:0007669"/>
    <property type="project" value="TreeGrafter"/>
</dbReference>
<dbReference type="PANTHER" id="PTHR10606:SF44">
    <property type="entry name" value="6-PHOSPHOFRUCTO 2-KINASE_FRUCTOSE 2,6-BISPHOSPHATASE LONG FORM"/>
    <property type="match status" value="1"/>
</dbReference>
<dbReference type="InterPro" id="IPR027417">
    <property type="entry name" value="P-loop_NTPase"/>
</dbReference>
<reference evidence="7 8" key="1">
    <citation type="journal article" date="2016" name="Nat. Commun.">
        <title>Extremotolerant tardigrade genome and improved radiotolerance of human cultured cells by tardigrade-unique protein.</title>
        <authorList>
            <person name="Hashimoto T."/>
            <person name="Horikawa D.D."/>
            <person name="Saito Y."/>
            <person name="Kuwahara H."/>
            <person name="Kozuka-Hata H."/>
            <person name="Shin-I T."/>
            <person name="Minakuchi Y."/>
            <person name="Ohishi K."/>
            <person name="Motoyama A."/>
            <person name="Aizu T."/>
            <person name="Enomoto A."/>
            <person name="Kondo K."/>
            <person name="Tanaka S."/>
            <person name="Hara Y."/>
            <person name="Koshikawa S."/>
            <person name="Sagara H."/>
            <person name="Miura T."/>
            <person name="Yokobori S."/>
            <person name="Miyagawa K."/>
            <person name="Suzuki Y."/>
            <person name="Kubo T."/>
            <person name="Oyama M."/>
            <person name="Kohara Y."/>
            <person name="Fujiyama A."/>
            <person name="Arakawa K."/>
            <person name="Katayama T."/>
            <person name="Toyoda A."/>
            <person name="Kunieda T."/>
        </authorList>
    </citation>
    <scope>NUCLEOTIDE SEQUENCE [LARGE SCALE GENOMIC DNA]</scope>
    <source>
        <strain evidence="7 8">YOKOZUNA-1</strain>
    </source>
</reference>
<dbReference type="Proteomes" id="UP000186922">
    <property type="component" value="Unassembled WGS sequence"/>
</dbReference>
<sequence length="494" mass="56669">MLPRSISRGPSSSSINIPEKSYTLNPFASPLDRRMVEVGDKVSVPNVIVMVGLPARGKTYIAKKLTRYLNWIGIKAKTFNVGEYRRQAVHGYQNHDFFRMDNEEAMKIREQVAKDALDDAFRWFEDDDGEVALYDATNTTRLRRNMIRSRCIEKGYNVFYVESVCNDESIVSNNINDVKLNGPDYKQFGHQSEQALKDFLLRIKHYEETYEPLDETLDSDLSFIRICDAGKKYLVNRPGGHIQSRVIYFLMNIHITPRAIYITRHGESKHNLKQLLGGDSELSDSGVEYAKRLADFIQAEGIRGLHVWTSQMQRTIQTAQYIDAPKEKWKCLNEINAGICEEMTYAEIQELYPVEFAKRDQDKYRYRYPGGESYEDVVARLEPAIIELERQNNILVIGHQAVLRCLLGYFMNKPPEELPYQDIPLHTVLKLVPKAYGCEITKTKLLEGAVDTFRPQPKNVDPNRSKEDALLGTPLAVPQQVFFAAGDTDHLTLQ</sequence>
<dbReference type="SUPFAM" id="SSF52540">
    <property type="entry name" value="P-loop containing nucleoside triphosphate hydrolases"/>
    <property type="match status" value="1"/>
</dbReference>
<proteinExistence type="inferred from homology"/>
<evidence type="ECO:0000256" key="3">
    <source>
        <dbReference type="ARBA" id="ARBA00022801"/>
    </source>
</evidence>
<evidence type="ECO:0000256" key="4">
    <source>
        <dbReference type="ARBA" id="ARBA00022840"/>
    </source>
</evidence>
<dbReference type="InterPro" id="IPR013078">
    <property type="entry name" value="His_Pase_superF_clade-1"/>
</dbReference>
<keyword evidence="8" id="KW-1185">Reference proteome</keyword>
<evidence type="ECO:0000313" key="8">
    <source>
        <dbReference type="Proteomes" id="UP000186922"/>
    </source>
</evidence>
<comment type="caution">
    <text evidence="7">The sequence shown here is derived from an EMBL/GenBank/DDBJ whole genome shotgun (WGS) entry which is preliminary data.</text>
</comment>
<dbReference type="PIRSF" id="PIRSF000709">
    <property type="entry name" value="6PFK_2-Ptase"/>
    <property type="match status" value="1"/>
</dbReference>
<dbReference type="FunFam" id="3.40.50.1240:FF:000005">
    <property type="entry name" value="GpmB, Fructose-2,6-bisphosphatase"/>
    <property type="match status" value="1"/>
</dbReference>
<dbReference type="AlphaFoldDB" id="A0A1D1UZD3"/>
<dbReference type="Gene3D" id="3.40.50.1240">
    <property type="entry name" value="Phosphoglycerate mutase-like"/>
    <property type="match status" value="1"/>
</dbReference>
<dbReference type="STRING" id="947166.A0A1D1UZD3"/>
<feature type="binding site" evidence="5">
    <location>
        <begin position="264"/>
        <end position="271"/>
    </location>
    <ligand>
        <name>substrate</name>
    </ligand>
</feature>
<dbReference type="Gene3D" id="3.40.50.300">
    <property type="entry name" value="P-loop containing nucleotide triphosphate hydrolases"/>
    <property type="match status" value="1"/>
</dbReference>
<protein>
    <recommendedName>
        <fullName evidence="6">6-phosphofructo-2-kinase domain-containing protein</fullName>
    </recommendedName>
</protein>
<dbReference type="Pfam" id="PF01591">
    <property type="entry name" value="6PF2K"/>
    <property type="match status" value="1"/>
</dbReference>
<dbReference type="Pfam" id="PF00300">
    <property type="entry name" value="His_Phos_1"/>
    <property type="match status" value="1"/>
</dbReference>
<dbReference type="GO" id="GO:0006003">
    <property type="term" value="P:fructose 2,6-bisphosphate metabolic process"/>
    <property type="evidence" value="ECO:0007669"/>
    <property type="project" value="InterPro"/>
</dbReference>
<comment type="similarity">
    <text evidence="1">In the C-terminal section; belongs to the phosphoglycerate mutase family.</text>
</comment>
<dbReference type="EMBL" id="BDGG01000002">
    <property type="protein sequence ID" value="GAU92707.1"/>
    <property type="molecule type" value="Genomic_DNA"/>
</dbReference>
<dbReference type="PROSITE" id="PS00175">
    <property type="entry name" value="PG_MUTASE"/>
    <property type="match status" value="1"/>
</dbReference>
<dbReference type="GO" id="GO:0005524">
    <property type="term" value="F:ATP binding"/>
    <property type="evidence" value="ECO:0007669"/>
    <property type="project" value="UniProtKB-KW"/>
</dbReference>
<evidence type="ECO:0000256" key="5">
    <source>
        <dbReference type="PIRSR" id="PIRSR613078-2"/>
    </source>
</evidence>
<dbReference type="PRINTS" id="PR00991">
    <property type="entry name" value="6PFRUCTKNASE"/>
</dbReference>
<dbReference type="SUPFAM" id="SSF53254">
    <property type="entry name" value="Phosphoglycerate mutase-like"/>
    <property type="match status" value="1"/>
</dbReference>
<organism evidence="7 8">
    <name type="scientific">Ramazzottius varieornatus</name>
    <name type="common">Water bear</name>
    <name type="synonym">Tardigrade</name>
    <dbReference type="NCBI Taxonomy" id="947166"/>
    <lineage>
        <taxon>Eukaryota</taxon>
        <taxon>Metazoa</taxon>
        <taxon>Ecdysozoa</taxon>
        <taxon>Tardigrada</taxon>
        <taxon>Eutardigrada</taxon>
        <taxon>Parachela</taxon>
        <taxon>Hypsibioidea</taxon>
        <taxon>Ramazzottiidae</taxon>
        <taxon>Ramazzottius</taxon>
    </lineage>
</organism>
<evidence type="ECO:0000256" key="1">
    <source>
        <dbReference type="ARBA" id="ARBA00008408"/>
    </source>
</evidence>
<dbReference type="OrthoDB" id="267323at2759"/>
<dbReference type="InterPro" id="IPR001345">
    <property type="entry name" value="PG/BPGM_mutase_AS"/>
</dbReference>
<dbReference type="InterPro" id="IPR003094">
    <property type="entry name" value="6Pfruct_kin"/>
</dbReference>